<feature type="region of interest" description="Disordered" evidence="1">
    <location>
        <begin position="1"/>
        <end position="31"/>
    </location>
</feature>
<reference evidence="2" key="2">
    <citation type="submission" date="2021-09" db="EMBL/GenBank/DDBJ databases">
        <authorList>
            <person name="Jia N."/>
            <person name="Wang J."/>
            <person name="Shi W."/>
            <person name="Du L."/>
            <person name="Sun Y."/>
            <person name="Zhan W."/>
            <person name="Jiang J."/>
            <person name="Wang Q."/>
            <person name="Zhang B."/>
            <person name="Ji P."/>
            <person name="Sakyi L.B."/>
            <person name="Cui X."/>
            <person name="Yuan T."/>
            <person name="Jiang B."/>
            <person name="Yang W."/>
            <person name="Lam T.T.-Y."/>
            <person name="Chang Q."/>
            <person name="Ding S."/>
            <person name="Wang X."/>
            <person name="Zhu J."/>
            <person name="Ruan X."/>
            <person name="Zhao L."/>
            <person name="Wei J."/>
            <person name="Que T."/>
            <person name="Du C."/>
            <person name="Cheng J."/>
            <person name="Dai P."/>
            <person name="Han X."/>
            <person name="Huang E."/>
            <person name="Gao Y."/>
            <person name="Liu J."/>
            <person name="Shao H."/>
            <person name="Ye R."/>
            <person name="Li L."/>
            <person name="Wei W."/>
            <person name="Wang X."/>
            <person name="Wang C."/>
            <person name="Huo Q."/>
            <person name="Li W."/>
            <person name="Guo W."/>
            <person name="Chen H."/>
            <person name="Chen S."/>
            <person name="Zhou L."/>
            <person name="Zhou L."/>
            <person name="Ni X."/>
            <person name="Tian J."/>
            <person name="Zhou Y."/>
            <person name="Sheng Y."/>
            <person name="Liu T."/>
            <person name="Pan Y."/>
            <person name="Xia L."/>
            <person name="Li J."/>
            <person name="Zhao F."/>
            <person name="Cao W."/>
        </authorList>
    </citation>
    <scope>NUCLEOTIDE SEQUENCE</scope>
    <source>
        <strain evidence="2">Rsan-2018</strain>
        <tissue evidence="2">Larvae</tissue>
    </source>
</reference>
<feature type="region of interest" description="Disordered" evidence="1">
    <location>
        <begin position="134"/>
        <end position="172"/>
    </location>
</feature>
<keyword evidence="3" id="KW-1185">Reference proteome</keyword>
<proteinExistence type="predicted"/>
<feature type="compositionally biased region" description="Basic and acidic residues" evidence="1">
    <location>
        <begin position="135"/>
        <end position="145"/>
    </location>
</feature>
<gene>
    <name evidence="2" type="ORF">HPB52_012253</name>
</gene>
<name>A0A9D4PBG9_RHISA</name>
<reference evidence="2" key="1">
    <citation type="journal article" date="2020" name="Cell">
        <title>Large-Scale Comparative Analyses of Tick Genomes Elucidate Their Genetic Diversity and Vector Capacities.</title>
        <authorList>
            <consortium name="Tick Genome and Microbiome Consortium (TIGMIC)"/>
            <person name="Jia N."/>
            <person name="Wang J."/>
            <person name="Shi W."/>
            <person name="Du L."/>
            <person name="Sun Y."/>
            <person name="Zhan W."/>
            <person name="Jiang J.F."/>
            <person name="Wang Q."/>
            <person name="Zhang B."/>
            <person name="Ji P."/>
            <person name="Bell-Sakyi L."/>
            <person name="Cui X.M."/>
            <person name="Yuan T.T."/>
            <person name="Jiang B.G."/>
            <person name="Yang W.F."/>
            <person name="Lam T.T."/>
            <person name="Chang Q.C."/>
            <person name="Ding S.J."/>
            <person name="Wang X.J."/>
            <person name="Zhu J.G."/>
            <person name="Ruan X.D."/>
            <person name="Zhao L."/>
            <person name="Wei J.T."/>
            <person name="Ye R.Z."/>
            <person name="Que T.C."/>
            <person name="Du C.H."/>
            <person name="Zhou Y.H."/>
            <person name="Cheng J.X."/>
            <person name="Dai P.F."/>
            <person name="Guo W.B."/>
            <person name="Han X.H."/>
            <person name="Huang E.J."/>
            <person name="Li L.F."/>
            <person name="Wei W."/>
            <person name="Gao Y.C."/>
            <person name="Liu J.Z."/>
            <person name="Shao H.Z."/>
            <person name="Wang X."/>
            <person name="Wang C.C."/>
            <person name="Yang T.C."/>
            <person name="Huo Q.B."/>
            <person name="Li W."/>
            <person name="Chen H.Y."/>
            <person name="Chen S.E."/>
            <person name="Zhou L.G."/>
            <person name="Ni X.B."/>
            <person name="Tian J.H."/>
            <person name="Sheng Y."/>
            <person name="Liu T."/>
            <person name="Pan Y.S."/>
            <person name="Xia L.Y."/>
            <person name="Li J."/>
            <person name="Zhao F."/>
            <person name="Cao W.C."/>
        </authorList>
    </citation>
    <scope>NUCLEOTIDE SEQUENCE</scope>
    <source>
        <strain evidence="2">Rsan-2018</strain>
    </source>
</reference>
<accession>A0A9D4PBG9</accession>
<feature type="region of interest" description="Disordered" evidence="1">
    <location>
        <begin position="44"/>
        <end position="115"/>
    </location>
</feature>
<evidence type="ECO:0000313" key="2">
    <source>
        <dbReference type="EMBL" id="KAH7935679.1"/>
    </source>
</evidence>
<dbReference type="Proteomes" id="UP000821837">
    <property type="component" value="Unassembled WGS sequence"/>
</dbReference>
<dbReference type="EMBL" id="JABSTV010001255">
    <property type="protein sequence ID" value="KAH7935679.1"/>
    <property type="molecule type" value="Genomic_DNA"/>
</dbReference>
<sequence>MAEGKGDGKPPSAFYDIGTSPSTSVAESDDDDSCIPLDLSCHSLGHRDVNSTSSSDATKKSSSKEAVEQEESATLGVDFRIPAGSRSFQPDPGDGATSSYGPEQATITGRCRFTTPPSCSGGYYSIISTSLAGFEKTKQQEDTGRPEGMGEGSNQQHGSEADEEPRNASTFYEEAYRCAEDLEKLTRPNVNKGKHHGSAYNVGGSLSIPADT</sequence>
<evidence type="ECO:0000256" key="1">
    <source>
        <dbReference type="SAM" id="MobiDB-lite"/>
    </source>
</evidence>
<protein>
    <submittedName>
        <fullName evidence="2">Uncharacterized protein</fullName>
    </submittedName>
</protein>
<dbReference type="AlphaFoldDB" id="A0A9D4PBG9"/>
<comment type="caution">
    <text evidence="2">The sequence shown here is derived from an EMBL/GenBank/DDBJ whole genome shotgun (WGS) entry which is preliminary data.</text>
</comment>
<feature type="compositionally biased region" description="Polar residues" evidence="1">
    <location>
        <begin position="96"/>
        <end position="107"/>
    </location>
</feature>
<dbReference type="VEuPathDB" id="VectorBase:RSAN_044268"/>
<evidence type="ECO:0000313" key="3">
    <source>
        <dbReference type="Proteomes" id="UP000821837"/>
    </source>
</evidence>
<feature type="compositionally biased region" description="Basic and acidic residues" evidence="1">
    <location>
        <begin position="57"/>
        <end position="67"/>
    </location>
</feature>
<feature type="region of interest" description="Disordered" evidence="1">
    <location>
        <begin position="188"/>
        <end position="212"/>
    </location>
</feature>
<organism evidence="2 3">
    <name type="scientific">Rhipicephalus sanguineus</name>
    <name type="common">Brown dog tick</name>
    <name type="synonym">Ixodes sanguineus</name>
    <dbReference type="NCBI Taxonomy" id="34632"/>
    <lineage>
        <taxon>Eukaryota</taxon>
        <taxon>Metazoa</taxon>
        <taxon>Ecdysozoa</taxon>
        <taxon>Arthropoda</taxon>
        <taxon>Chelicerata</taxon>
        <taxon>Arachnida</taxon>
        <taxon>Acari</taxon>
        <taxon>Parasitiformes</taxon>
        <taxon>Ixodida</taxon>
        <taxon>Ixodoidea</taxon>
        <taxon>Ixodidae</taxon>
        <taxon>Rhipicephalinae</taxon>
        <taxon>Rhipicephalus</taxon>
        <taxon>Rhipicephalus</taxon>
    </lineage>
</organism>